<reference evidence="6" key="1">
    <citation type="journal article" date="2019" name="Int. J. Syst. Evol. Microbiol.">
        <title>The Global Catalogue of Microorganisms (GCM) 10K type strain sequencing project: providing services to taxonomists for standard genome sequencing and annotation.</title>
        <authorList>
            <consortium name="The Broad Institute Genomics Platform"/>
            <consortium name="The Broad Institute Genome Sequencing Center for Infectious Disease"/>
            <person name="Wu L."/>
            <person name="Ma J."/>
        </authorList>
    </citation>
    <scope>NUCLEOTIDE SEQUENCE [LARGE SCALE GENOMIC DNA]</scope>
    <source>
        <strain evidence="6">JCM 16702</strain>
    </source>
</reference>
<dbReference type="InterPro" id="IPR003399">
    <property type="entry name" value="Mce/MlaD"/>
</dbReference>
<dbReference type="NCBIfam" id="TIGR00996">
    <property type="entry name" value="Mtu_fam_mce"/>
    <property type="match status" value="1"/>
</dbReference>
<dbReference type="Pfam" id="PF02470">
    <property type="entry name" value="MlaD"/>
    <property type="match status" value="1"/>
</dbReference>
<dbReference type="PANTHER" id="PTHR33371">
    <property type="entry name" value="INTERMEMBRANE PHOSPHOLIPID TRANSPORT SYSTEM BINDING PROTEIN MLAD-RELATED"/>
    <property type="match status" value="1"/>
</dbReference>
<dbReference type="RefSeq" id="WP_344950426.1">
    <property type="nucleotide sequence ID" value="NZ_BAAAZG010000028.1"/>
</dbReference>
<evidence type="ECO:0000256" key="1">
    <source>
        <dbReference type="SAM" id="Coils"/>
    </source>
</evidence>
<dbReference type="Proteomes" id="UP001500683">
    <property type="component" value="Unassembled WGS sequence"/>
</dbReference>
<proteinExistence type="predicted"/>
<dbReference type="PROSITE" id="PS51257">
    <property type="entry name" value="PROKAR_LIPOPROTEIN"/>
    <property type="match status" value="1"/>
</dbReference>
<evidence type="ECO:0000259" key="3">
    <source>
        <dbReference type="Pfam" id="PF02470"/>
    </source>
</evidence>
<dbReference type="PANTHER" id="PTHR33371:SF18">
    <property type="entry name" value="MCE-FAMILY PROTEIN MCE3C"/>
    <property type="match status" value="1"/>
</dbReference>
<dbReference type="InterPro" id="IPR052336">
    <property type="entry name" value="MlaD_Phospholipid_Transporter"/>
</dbReference>
<evidence type="ECO:0000313" key="5">
    <source>
        <dbReference type="EMBL" id="GAA4080456.1"/>
    </source>
</evidence>
<keyword evidence="6" id="KW-1185">Reference proteome</keyword>
<evidence type="ECO:0000256" key="2">
    <source>
        <dbReference type="SAM" id="MobiDB-lite"/>
    </source>
</evidence>
<feature type="domain" description="Mammalian cell entry C-terminal" evidence="4">
    <location>
        <begin position="133"/>
        <end position="293"/>
    </location>
</feature>
<evidence type="ECO:0000259" key="4">
    <source>
        <dbReference type="Pfam" id="PF11887"/>
    </source>
</evidence>
<gene>
    <name evidence="5" type="ORF">GCM10022214_43800</name>
</gene>
<dbReference type="EMBL" id="BAAAZG010000028">
    <property type="protein sequence ID" value="GAA4080456.1"/>
    <property type="molecule type" value="Genomic_DNA"/>
</dbReference>
<feature type="domain" description="Mce/MlaD" evidence="3">
    <location>
        <begin position="40"/>
        <end position="116"/>
    </location>
</feature>
<keyword evidence="1" id="KW-0175">Coiled coil</keyword>
<name>A0ABP7W3R7_9ACTN</name>
<comment type="caution">
    <text evidence="5">The sequence shown here is derived from an EMBL/GenBank/DDBJ whole genome shotgun (WGS) entry which is preliminary data.</text>
</comment>
<sequence length="351" mass="38004">MALKSLRDVNQRIVAIVTLSALTAGCVFAFAVGQLHLFDRGYTMSGVFADTGGLKPGQDVRVAGVKAGRVTAVEPDFGRGRVVITWHVDAGIDLGPQTHADVQTTTLLGGRYLRLSGPVTEPKMADVPEARRRIPLERTSVPFTVPDAIEGAQNIVGRLDQRSVNKLLEEINKIESPDAPKLRRMLVNVQELSRTFNDSWPEVRRLIDNSRQVTGTLAAKDEQLREIINAGQVLLRALVRRRDELAATIGQGSRTVRTLSNVIERNQREINALLDNLHLLTTRLAPNMDALNTDFALIGPTLLQVAGIKGNGDWVEGVLIGLGPLQPPGPISTRRPPAGQQGAATGREGGN</sequence>
<dbReference type="InterPro" id="IPR005693">
    <property type="entry name" value="Mce"/>
</dbReference>
<organism evidence="5 6">
    <name type="scientific">Actinomadura miaoliensis</name>
    <dbReference type="NCBI Taxonomy" id="430685"/>
    <lineage>
        <taxon>Bacteria</taxon>
        <taxon>Bacillati</taxon>
        <taxon>Actinomycetota</taxon>
        <taxon>Actinomycetes</taxon>
        <taxon>Streptosporangiales</taxon>
        <taxon>Thermomonosporaceae</taxon>
        <taxon>Actinomadura</taxon>
    </lineage>
</organism>
<feature type="coiled-coil region" evidence="1">
    <location>
        <begin position="256"/>
        <end position="283"/>
    </location>
</feature>
<dbReference type="InterPro" id="IPR024516">
    <property type="entry name" value="Mce_C"/>
</dbReference>
<accession>A0ABP7W3R7</accession>
<evidence type="ECO:0000313" key="6">
    <source>
        <dbReference type="Proteomes" id="UP001500683"/>
    </source>
</evidence>
<feature type="region of interest" description="Disordered" evidence="2">
    <location>
        <begin position="326"/>
        <end position="351"/>
    </location>
</feature>
<dbReference type="Pfam" id="PF11887">
    <property type="entry name" value="Mce4_CUP1"/>
    <property type="match status" value="1"/>
</dbReference>
<protein>
    <submittedName>
        <fullName evidence="5">MCE family protein</fullName>
    </submittedName>
</protein>